<accession>A0A0F9DA62</accession>
<dbReference type="AlphaFoldDB" id="A0A0F9DA62"/>
<reference evidence="1" key="1">
    <citation type="journal article" date="2015" name="Nature">
        <title>Complex archaea that bridge the gap between prokaryotes and eukaryotes.</title>
        <authorList>
            <person name="Spang A."/>
            <person name="Saw J.H."/>
            <person name="Jorgensen S.L."/>
            <person name="Zaremba-Niedzwiedzka K."/>
            <person name="Martijn J."/>
            <person name="Lind A.E."/>
            <person name="van Eijk R."/>
            <person name="Schleper C."/>
            <person name="Guy L."/>
            <person name="Ettema T.J."/>
        </authorList>
    </citation>
    <scope>NUCLEOTIDE SEQUENCE</scope>
</reference>
<dbReference type="EMBL" id="LAZR01029783">
    <property type="protein sequence ID" value="KKL58554.1"/>
    <property type="molecule type" value="Genomic_DNA"/>
</dbReference>
<gene>
    <name evidence="1" type="ORF">LCGC14_2224200</name>
</gene>
<feature type="non-terminal residue" evidence="1">
    <location>
        <position position="135"/>
    </location>
</feature>
<proteinExistence type="predicted"/>
<organism evidence="1">
    <name type="scientific">marine sediment metagenome</name>
    <dbReference type="NCBI Taxonomy" id="412755"/>
    <lineage>
        <taxon>unclassified sequences</taxon>
        <taxon>metagenomes</taxon>
        <taxon>ecological metagenomes</taxon>
    </lineage>
</organism>
<comment type="caution">
    <text evidence="1">The sequence shown here is derived from an EMBL/GenBank/DDBJ whole genome shotgun (WGS) entry which is preliminary data.</text>
</comment>
<protein>
    <submittedName>
        <fullName evidence="1">Uncharacterized protein</fullName>
    </submittedName>
</protein>
<sequence>MPFSTLQMSVPDLSEECMKHPQFDRLILLVLVATAGVSMAEDTNLDTFWKNEYASLSGQIAQARENEQGLIKSASSGGAQYRNTHALIWQSDRDALDVVLRRTRALLQAITDMPDAPDLSDQLQELETIEKAAAR</sequence>
<name>A0A0F9DA62_9ZZZZ</name>
<evidence type="ECO:0000313" key="1">
    <source>
        <dbReference type="EMBL" id="KKL58554.1"/>
    </source>
</evidence>